<accession>A0ABN1YBC0</accession>
<protein>
    <submittedName>
        <fullName evidence="1">Uncharacterized protein</fullName>
    </submittedName>
</protein>
<organism evidence="1 2">
    <name type="scientific">Kitasatospora putterlickiae</name>
    <dbReference type="NCBI Taxonomy" id="221725"/>
    <lineage>
        <taxon>Bacteria</taxon>
        <taxon>Bacillati</taxon>
        <taxon>Actinomycetota</taxon>
        <taxon>Actinomycetes</taxon>
        <taxon>Kitasatosporales</taxon>
        <taxon>Streptomycetaceae</taxon>
        <taxon>Kitasatospora</taxon>
    </lineage>
</organism>
<dbReference type="Proteomes" id="UP001499863">
    <property type="component" value="Unassembled WGS sequence"/>
</dbReference>
<keyword evidence="2" id="KW-1185">Reference proteome</keyword>
<dbReference type="EMBL" id="BAAAKJ010000238">
    <property type="protein sequence ID" value="GAA1401440.1"/>
    <property type="molecule type" value="Genomic_DNA"/>
</dbReference>
<evidence type="ECO:0000313" key="2">
    <source>
        <dbReference type="Proteomes" id="UP001499863"/>
    </source>
</evidence>
<reference evidence="1 2" key="1">
    <citation type="journal article" date="2019" name="Int. J. Syst. Evol. Microbiol.">
        <title>The Global Catalogue of Microorganisms (GCM) 10K type strain sequencing project: providing services to taxonomists for standard genome sequencing and annotation.</title>
        <authorList>
            <consortium name="The Broad Institute Genomics Platform"/>
            <consortium name="The Broad Institute Genome Sequencing Center for Infectious Disease"/>
            <person name="Wu L."/>
            <person name="Ma J."/>
        </authorList>
    </citation>
    <scope>NUCLEOTIDE SEQUENCE [LARGE SCALE GENOMIC DNA]</scope>
    <source>
        <strain evidence="1 2">JCM 12393</strain>
    </source>
</reference>
<name>A0ABN1YBC0_9ACTN</name>
<comment type="caution">
    <text evidence="1">The sequence shown here is derived from an EMBL/GenBank/DDBJ whole genome shotgun (WGS) entry which is preliminary data.</text>
</comment>
<sequence>MCAALRLVVAGAYDTAEPGEEPGLLYVTPPVAELGSRPVWLARARPGGPITARFPADRC</sequence>
<gene>
    <name evidence="1" type="ORF">GCM10009639_43740</name>
</gene>
<proteinExistence type="predicted"/>
<evidence type="ECO:0000313" key="1">
    <source>
        <dbReference type="EMBL" id="GAA1401440.1"/>
    </source>
</evidence>